<evidence type="ECO:0000259" key="1">
    <source>
        <dbReference type="Pfam" id="PF13472"/>
    </source>
</evidence>
<dbReference type="Gene3D" id="3.40.50.1110">
    <property type="entry name" value="SGNH hydrolase"/>
    <property type="match status" value="1"/>
</dbReference>
<gene>
    <name evidence="2" type="ORF">RGCCGE502_22675</name>
</gene>
<dbReference type="AlphaFoldDB" id="S3I8N8"/>
<evidence type="ECO:0000313" key="2">
    <source>
        <dbReference type="EMBL" id="EPE95703.1"/>
    </source>
</evidence>
<dbReference type="eggNOG" id="COG2755">
    <property type="taxonomic scope" value="Bacteria"/>
</dbReference>
<comment type="caution">
    <text evidence="2">The sequence shown here is derived from an EMBL/GenBank/DDBJ whole genome shotgun (WGS) entry which is preliminary data.</text>
</comment>
<protein>
    <submittedName>
        <fullName evidence="2">G-D-S-L family lipolytic protein</fullName>
    </submittedName>
</protein>
<dbReference type="Proteomes" id="UP000014411">
    <property type="component" value="Unassembled WGS sequence"/>
</dbReference>
<proteinExistence type="predicted"/>
<sequence>MRWDAFDVAFMGTSLTARLTAKKWIDAFQSRTQLQTQRPFRTYDFGSPGKASDYGVTIVSQVVAMKPKVAVIEYAMNDAVTTSGISVAAFQSNLVLMLQAFWAGSPATKLFLMTMNPAISPGTALVPSLASYYQGMRAVAAAQGVSLIDNTPSWGTPAPGDMLPDGIHPLDDPAVAVIVPNVTAAIAPLIV</sequence>
<dbReference type="STRING" id="990285.RGCCGE502_22675"/>
<dbReference type="InterPro" id="IPR036514">
    <property type="entry name" value="SGNH_hydro_sf"/>
</dbReference>
<name>S3I8N8_9HYPH</name>
<reference evidence="2 3" key="1">
    <citation type="journal article" date="2012" name="J. Bacteriol.">
        <title>Genome sequence of Rhizobium grahamii CCGE502, a broad-host-range symbiont with low nodulation competitiveness in Phaseolus vulgaris.</title>
        <authorList>
            <person name="Althabegoiti M.J."/>
            <person name="Lozano L."/>
            <person name="Torres-Tejerizo G."/>
            <person name="Ormeno-Orrillo E."/>
            <person name="Rogel M.A."/>
            <person name="Gonzalez V."/>
            <person name="Martinez-Romero E."/>
        </authorList>
    </citation>
    <scope>NUCLEOTIDE SEQUENCE [LARGE SCALE GENOMIC DNA]</scope>
    <source>
        <strain evidence="2 3">CCGE 502</strain>
    </source>
</reference>
<dbReference type="InterPro" id="IPR013830">
    <property type="entry name" value="SGNH_hydro"/>
</dbReference>
<keyword evidence="3" id="KW-1185">Reference proteome</keyword>
<evidence type="ECO:0000313" key="3">
    <source>
        <dbReference type="Proteomes" id="UP000014411"/>
    </source>
</evidence>
<dbReference type="SUPFAM" id="SSF52266">
    <property type="entry name" value="SGNH hydrolase"/>
    <property type="match status" value="1"/>
</dbReference>
<accession>S3I8N8</accession>
<dbReference type="EMBL" id="AEYE02000029">
    <property type="protein sequence ID" value="EPE95703.1"/>
    <property type="molecule type" value="Genomic_DNA"/>
</dbReference>
<dbReference type="RefSeq" id="WP_016556485.1">
    <property type="nucleotide sequence ID" value="NZ_AEYE02000029.1"/>
</dbReference>
<dbReference type="HOGENOM" id="CLU_1420427_0_0_5"/>
<dbReference type="Pfam" id="PF13472">
    <property type="entry name" value="Lipase_GDSL_2"/>
    <property type="match status" value="1"/>
</dbReference>
<feature type="domain" description="SGNH hydrolase-type esterase" evidence="1">
    <location>
        <begin position="10"/>
        <end position="169"/>
    </location>
</feature>
<organism evidence="2 3">
    <name type="scientific">Rhizobium grahamii CCGE 502</name>
    <dbReference type="NCBI Taxonomy" id="990285"/>
    <lineage>
        <taxon>Bacteria</taxon>
        <taxon>Pseudomonadati</taxon>
        <taxon>Pseudomonadota</taxon>
        <taxon>Alphaproteobacteria</taxon>
        <taxon>Hyphomicrobiales</taxon>
        <taxon>Rhizobiaceae</taxon>
        <taxon>Rhizobium/Agrobacterium group</taxon>
        <taxon>Rhizobium</taxon>
    </lineage>
</organism>
<dbReference type="GO" id="GO:0016788">
    <property type="term" value="F:hydrolase activity, acting on ester bonds"/>
    <property type="evidence" value="ECO:0007669"/>
    <property type="project" value="UniProtKB-ARBA"/>
</dbReference>